<dbReference type="EMBL" id="VJMH01003571">
    <property type="protein sequence ID" value="KAF0705515.1"/>
    <property type="molecule type" value="Genomic_DNA"/>
</dbReference>
<protein>
    <submittedName>
        <fullName evidence="5">Aste57867_6258 protein</fullName>
    </submittedName>
    <submittedName>
        <fullName evidence="6">Aste57867_7027 protein</fullName>
    </submittedName>
    <submittedName>
        <fullName evidence="7">Aste57867_7341 protein</fullName>
    </submittedName>
</protein>
<dbReference type="AlphaFoldDB" id="A0A485KI61"/>
<evidence type="ECO:0000313" key="3">
    <source>
        <dbReference type="EMBL" id="KAF0705515.1"/>
    </source>
</evidence>
<organism evidence="7 8">
    <name type="scientific">Aphanomyces stellatus</name>
    <dbReference type="NCBI Taxonomy" id="120398"/>
    <lineage>
        <taxon>Eukaryota</taxon>
        <taxon>Sar</taxon>
        <taxon>Stramenopiles</taxon>
        <taxon>Oomycota</taxon>
        <taxon>Saprolegniomycetes</taxon>
        <taxon>Saprolegniales</taxon>
        <taxon>Verrucalvaceae</taxon>
        <taxon>Aphanomyces</taxon>
    </lineage>
</organism>
<evidence type="ECO:0000313" key="7">
    <source>
        <dbReference type="EMBL" id="VFT84259.1"/>
    </source>
</evidence>
<dbReference type="EMBL" id="CAADRA010003904">
    <property type="protein sequence ID" value="VFT84259.1"/>
    <property type="molecule type" value="Genomic_DNA"/>
</dbReference>
<accession>A0A485KI61</accession>
<dbReference type="EMBL" id="CAADRA010002459">
    <property type="protein sequence ID" value="VFT83257.1"/>
    <property type="molecule type" value="Genomic_DNA"/>
</dbReference>
<evidence type="ECO:0000313" key="4">
    <source>
        <dbReference type="EMBL" id="KAF0708682.1"/>
    </source>
</evidence>
<keyword evidence="8" id="KW-1185">Reference proteome</keyword>
<evidence type="ECO:0000256" key="1">
    <source>
        <dbReference type="SAM" id="MobiDB-lite"/>
    </source>
</evidence>
<reference evidence="2" key="2">
    <citation type="submission" date="2019-06" db="EMBL/GenBank/DDBJ databases">
        <title>Genomics analysis of Aphanomyces spp. identifies a new class of oomycete effector associated with host adaptation.</title>
        <authorList>
            <person name="Gaulin E."/>
        </authorList>
    </citation>
    <scope>NUCLEOTIDE SEQUENCE</scope>
    <source>
        <strain evidence="2">CBS 578.67</strain>
    </source>
</reference>
<dbReference type="EMBL" id="CAADRA010003583">
    <property type="protein sequence ID" value="VFT83976.1"/>
    <property type="molecule type" value="Genomic_DNA"/>
</dbReference>
<dbReference type="Proteomes" id="UP000332933">
    <property type="component" value="Unassembled WGS sequence"/>
</dbReference>
<dbReference type="EMBL" id="VJMH01002457">
    <property type="protein sequence ID" value="KAF0708682.1"/>
    <property type="molecule type" value="Genomic_DNA"/>
</dbReference>
<evidence type="ECO:0000313" key="8">
    <source>
        <dbReference type="Proteomes" id="UP000332933"/>
    </source>
</evidence>
<feature type="region of interest" description="Disordered" evidence="1">
    <location>
        <begin position="67"/>
        <end position="110"/>
    </location>
</feature>
<name>A0A485KI61_9STRA</name>
<reference evidence="7 8" key="1">
    <citation type="submission" date="2019-03" db="EMBL/GenBank/DDBJ databases">
        <authorList>
            <person name="Gaulin E."/>
            <person name="Dumas B."/>
        </authorList>
    </citation>
    <scope>NUCLEOTIDE SEQUENCE [LARGE SCALE GENOMIC DNA]</scope>
    <source>
        <strain evidence="7">CBS 568.67</strain>
    </source>
</reference>
<evidence type="ECO:0000313" key="2">
    <source>
        <dbReference type="EMBL" id="KAF0704498.1"/>
    </source>
</evidence>
<sequence>MAKWAASEDAIAELAPDEFLDLFTKAFDIMTGKTDDGKRLTQRGFTRIDPTVVLTYIYTTVHNIMTHAHPEESAEQPPSDSTRAKRRRVAKADRVPGAMKGPTEPRPSLETNRMFAWSNGALRPFPETWLFPKYWFCGDKAAKVGPFRLFGTAFFPQSHGRTHFVSASIVMAKLIGITIDTKWVGSEGDIARLAVPDLMILFAKSFVVLMRKLAKSRPGLEKLAIQQLAVSTVATMIKTGQH</sequence>
<proteinExistence type="predicted"/>
<gene>
    <name evidence="7" type="primary">Aste57867_7341</name>
    <name evidence="5" type="synonym">Aste57867_6258</name>
    <name evidence="6" type="synonym">Aste57867_7027</name>
    <name evidence="4" type="ORF">As57867_006244</name>
    <name evidence="3" type="ORF">As57867_007004</name>
    <name evidence="2" type="ORF">As57867_007315</name>
    <name evidence="5" type="ORF">ASTE57867_6258</name>
    <name evidence="6" type="ORF">ASTE57867_7027</name>
    <name evidence="7" type="ORF">ASTE57867_7341</name>
</gene>
<dbReference type="EMBL" id="VJMH01003892">
    <property type="protein sequence ID" value="KAF0704498.1"/>
    <property type="molecule type" value="Genomic_DNA"/>
</dbReference>
<evidence type="ECO:0000313" key="6">
    <source>
        <dbReference type="EMBL" id="VFT83976.1"/>
    </source>
</evidence>
<evidence type="ECO:0000313" key="5">
    <source>
        <dbReference type="EMBL" id="VFT83257.1"/>
    </source>
</evidence>